<feature type="compositionally biased region" description="Low complexity" evidence="13">
    <location>
        <begin position="968"/>
        <end position="983"/>
    </location>
</feature>
<dbReference type="Proteomes" id="UP000092024">
    <property type="component" value="Unassembled WGS sequence"/>
</dbReference>
<dbReference type="GO" id="GO:0009986">
    <property type="term" value="C:cell surface"/>
    <property type="evidence" value="ECO:0007669"/>
    <property type="project" value="TreeGrafter"/>
</dbReference>
<proteinExistence type="predicted"/>
<dbReference type="InterPro" id="IPR050386">
    <property type="entry name" value="Glycosyl_hydrolase_5"/>
</dbReference>
<keyword evidence="9" id="KW-0326">Glycosidase</keyword>
<keyword evidence="8" id="KW-0325">Glycoprotein</keyword>
<accession>A0A1A5YL06</accession>
<dbReference type="PANTHER" id="PTHR31297">
    <property type="entry name" value="GLUCAN ENDO-1,6-BETA-GLUCOSIDASE B"/>
    <property type="match status" value="1"/>
</dbReference>
<reference evidence="15 16" key="1">
    <citation type="submission" date="2016-05" db="EMBL/GenBank/DDBJ databases">
        <title>Paenibacillus oryzae. sp. nov., isolated from the rice root.</title>
        <authorList>
            <person name="Zhang J."/>
            <person name="Zhang X."/>
        </authorList>
    </citation>
    <scope>NUCLEOTIDE SEQUENCE [LARGE SCALE GENOMIC DNA]</scope>
    <source>
        <strain evidence="15 16">1DrF-4</strain>
    </source>
</reference>
<dbReference type="PROSITE" id="PS50022">
    <property type="entry name" value="FA58C_3"/>
    <property type="match status" value="5"/>
</dbReference>
<dbReference type="PANTHER" id="PTHR31297:SF34">
    <property type="entry name" value="GLUCAN 1,3-BETA-GLUCOSIDASE 2"/>
    <property type="match status" value="1"/>
</dbReference>
<dbReference type="Pfam" id="PF00150">
    <property type="entry name" value="Cellulase"/>
    <property type="match status" value="1"/>
</dbReference>
<dbReference type="OrthoDB" id="9800475at2"/>
<comment type="function">
    <text evidence="11">Glucosidase involved in the degradation of cellulosic biomass. Active on lichenan.</text>
</comment>
<evidence type="ECO:0000256" key="12">
    <source>
        <dbReference type="ARBA" id="ARBA00041260"/>
    </source>
</evidence>
<name>A0A1A5YL06_9BACL</name>
<dbReference type="GO" id="GO:0009251">
    <property type="term" value="P:glucan catabolic process"/>
    <property type="evidence" value="ECO:0007669"/>
    <property type="project" value="TreeGrafter"/>
</dbReference>
<dbReference type="EMBL" id="LYPA01000047">
    <property type="protein sequence ID" value="OBR66296.1"/>
    <property type="molecule type" value="Genomic_DNA"/>
</dbReference>
<dbReference type="Gene3D" id="3.20.20.80">
    <property type="entry name" value="Glycosidases"/>
    <property type="match status" value="1"/>
</dbReference>
<feature type="region of interest" description="Disordered" evidence="13">
    <location>
        <begin position="968"/>
        <end position="996"/>
    </location>
</feature>
<dbReference type="GO" id="GO:0005576">
    <property type="term" value="C:extracellular region"/>
    <property type="evidence" value="ECO:0007669"/>
    <property type="project" value="TreeGrafter"/>
</dbReference>
<evidence type="ECO:0000256" key="4">
    <source>
        <dbReference type="ARBA" id="ARBA00022801"/>
    </source>
</evidence>
<feature type="domain" description="F5/8 type C" evidence="14">
    <location>
        <begin position="951"/>
        <end position="1091"/>
    </location>
</feature>
<keyword evidence="16" id="KW-1185">Reference proteome</keyword>
<evidence type="ECO:0000259" key="14">
    <source>
        <dbReference type="PROSITE" id="PS50022"/>
    </source>
</evidence>
<gene>
    <name evidence="15" type="ORF">A7K91_23995</name>
</gene>
<evidence type="ECO:0000256" key="2">
    <source>
        <dbReference type="ARBA" id="ARBA00022475"/>
    </source>
</evidence>
<comment type="subcellular location">
    <subcellularLocation>
        <location evidence="1">Cell membrane</location>
        <topology evidence="1">Single-pass type II membrane protein</topology>
    </subcellularLocation>
</comment>
<organism evidence="15 16">
    <name type="scientific">Paenibacillus oryzae</name>
    <dbReference type="NCBI Taxonomy" id="1844972"/>
    <lineage>
        <taxon>Bacteria</taxon>
        <taxon>Bacillati</taxon>
        <taxon>Bacillota</taxon>
        <taxon>Bacilli</taxon>
        <taxon>Bacillales</taxon>
        <taxon>Paenibacillaceae</taxon>
        <taxon>Paenibacillus</taxon>
    </lineage>
</organism>
<feature type="domain" description="F5/8 type C" evidence="14">
    <location>
        <begin position="75"/>
        <end position="214"/>
    </location>
</feature>
<dbReference type="InterPro" id="IPR000421">
    <property type="entry name" value="FA58C"/>
</dbReference>
<evidence type="ECO:0000256" key="13">
    <source>
        <dbReference type="SAM" id="MobiDB-lite"/>
    </source>
</evidence>
<evidence type="ECO:0000256" key="3">
    <source>
        <dbReference type="ARBA" id="ARBA00022692"/>
    </source>
</evidence>
<dbReference type="GO" id="GO:0008422">
    <property type="term" value="F:beta-glucosidase activity"/>
    <property type="evidence" value="ECO:0007669"/>
    <property type="project" value="TreeGrafter"/>
</dbReference>
<dbReference type="GO" id="GO:0071555">
    <property type="term" value="P:cell wall organization"/>
    <property type="evidence" value="ECO:0007669"/>
    <property type="project" value="UniProtKB-KW"/>
</dbReference>
<keyword evidence="4" id="KW-0378">Hydrolase</keyword>
<feature type="domain" description="F5/8 type C" evidence="14">
    <location>
        <begin position="337"/>
        <end position="482"/>
    </location>
</feature>
<dbReference type="InterPro" id="IPR008979">
    <property type="entry name" value="Galactose-bd-like_sf"/>
</dbReference>
<dbReference type="RefSeq" id="WP_068681894.1">
    <property type="nucleotide sequence ID" value="NZ_LYPA01000047.1"/>
</dbReference>
<evidence type="ECO:0000256" key="6">
    <source>
        <dbReference type="ARBA" id="ARBA00022989"/>
    </source>
</evidence>
<evidence type="ECO:0000256" key="9">
    <source>
        <dbReference type="ARBA" id="ARBA00023295"/>
    </source>
</evidence>
<dbReference type="InterPro" id="IPR001547">
    <property type="entry name" value="Glyco_hydro_5"/>
</dbReference>
<sequence>MGTKGIQSRAGRFVIGLAILALLGQAILLAGPAQRADAAIGPADFLKTDGLFIKNNSGTGEIVTLRGTNVGGWLAQEYWMSPLGEFAADRTGWTVTASANGANAGNVLDGSNTTYWDSGANQTSGQWLQINLGAPTLFNRIYVDAGGRTGDYPRGFVVEASNDGATWRNIASGASVTANTVIRTIPQAAQYVRISQTGTASSWWSVAEFNLFNDPVLNNGSFTASSFASGAGTTANAAVDGNVNTRWTSGAAQTNGQTFTMNLGGNREVSRILIDAGAASANDYARGYEAWGLTDGVWTKYASGTGTSRFIHAEFWWSYWMSEIRIVQTGSSSNWWSIADVAVYSGGSLERSGWTLSASSSAAGSAPANVRDGNPGTVWTTGAAQANGQWFQIDLGSKATFNQIVLDTDKNSGQEQDYPRGYTVQVSQNGSTWTTVATGQGLRKATPINFPAVGARYIRINQTGSAGNWWSIGELNISLNNDDYSLYSTLGQRFGASTRESLYTTHQNTWIVESDLDMIKNMGMNVIRVPIAWFEIMDESGAIKPDAWTNIDWIVTEAAERNMYVLLDLHTVPGGGCPWGSCGRVGPNPNAFWTTQAYQDMVVDIWRAIASRYVGNPAIAGYDLINEPLIDYSEDADDVAQKSAYYDRLYDAVRAIDPDHTIYLAAFFNWSSIYAPAIYGWENVVYEVHPYDMPNGKDADAQNTLVESTVAQVGAIQNDPNWNVPILLGEYSLYHYDDVWAKFMSGLNALNISWTNWSYKVRQDQYQGAGGYWGFYNSNHNPLPIINNDASATIAAKLSQFGTSQFAANTRFIDVVSRFAAGQPWMATVPIDKSGWTATASSTEPGGSPMNALDWNPATRWSSGTPQAAGQWFQVDMGARKAFDQVSFETGTSNKWDYPRGYQVQISNDGASWTTVASGQGFGWKQAIVLGPQYAQYIRITGTGFSHEWWSISEFHVYSEPSLDRSGWTASASGTGAGDSTAGPLDGSLTTRWSSGAPQSDGQFYAVDMGKAQTFNRLLLETGASSSDYPRGYQIQVSADGTNWTTVASGANGNTNLLIQFPVQTARHLRVVQTGTASSWWSIADLQIYGEKELSRTGWTASSSHSEAGSNPANALDASETTRWSSGAAQAEGQIFQVDMGANRWFNHIVMESGASTSDFASGYVIEVSSNGSNWRSVASGEGRSATISANFPITEARYIRVTLKKASPNWWSISDFRVFE</sequence>
<dbReference type="SUPFAM" id="SSF49785">
    <property type="entry name" value="Galactose-binding domain-like"/>
    <property type="match status" value="6"/>
</dbReference>
<dbReference type="GO" id="GO:0005886">
    <property type="term" value="C:plasma membrane"/>
    <property type="evidence" value="ECO:0007669"/>
    <property type="project" value="UniProtKB-SubCell"/>
</dbReference>
<dbReference type="AlphaFoldDB" id="A0A1A5YL06"/>
<dbReference type="InterPro" id="IPR017853">
    <property type="entry name" value="GH"/>
</dbReference>
<comment type="caution">
    <text evidence="15">The sequence shown here is derived from an EMBL/GenBank/DDBJ whole genome shotgun (WGS) entry which is preliminary data.</text>
</comment>
<evidence type="ECO:0000313" key="16">
    <source>
        <dbReference type="Proteomes" id="UP000092024"/>
    </source>
</evidence>
<protein>
    <recommendedName>
        <fullName evidence="12">Exo-1,3-beta-glucanase D</fullName>
    </recommendedName>
</protein>
<feature type="domain" description="F5/8 type C" evidence="14">
    <location>
        <begin position="821"/>
        <end position="940"/>
    </location>
</feature>
<evidence type="ECO:0000256" key="5">
    <source>
        <dbReference type="ARBA" id="ARBA00022968"/>
    </source>
</evidence>
<keyword evidence="3" id="KW-0812">Transmembrane</keyword>
<keyword evidence="10" id="KW-0961">Cell wall biogenesis/degradation</keyword>
<feature type="region of interest" description="Disordered" evidence="13">
    <location>
        <begin position="837"/>
        <end position="864"/>
    </location>
</feature>
<evidence type="ECO:0000256" key="11">
    <source>
        <dbReference type="ARBA" id="ARBA00037126"/>
    </source>
</evidence>
<keyword evidence="6" id="KW-1133">Transmembrane helix</keyword>
<evidence type="ECO:0000256" key="1">
    <source>
        <dbReference type="ARBA" id="ARBA00004401"/>
    </source>
</evidence>
<keyword evidence="5" id="KW-0735">Signal-anchor</keyword>
<keyword evidence="2" id="KW-1003">Cell membrane</keyword>
<feature type="region of interest" description="Disordered" evidence="13">
    <location>
        <begin position="1100"/>
        <end position="1123"/>
    </location>
</feature>
<evidence type="ECO:0000256" key="8">
    <source>
        <dbReference type="ARBA" id="ARBA00023180"/>
    </source>
</evidence>
<keyword evidence="7" id="KW-0472">Membrane</keyword>
<dbReference type="Gene3D" id="2.60.120.260">
    <property type="entry name" value="Galactose-binding domain-like"/>
    <property type="match status" value="6"/>
</dbReference>
<evidence type="ECO:0000256" key="10">
    <source>
        <dbReference type="ARBA" id="ARBA00023316"/>
    </source>
</evidence>
<evidence type="ECO:0000256" key="7">
    <source>
        <dbReference type="ARBA" id="ARBA00023136"/>
    </source>
</evidence>
<feature type="domain" description="F5/8 type C" evidence="14">
    <location>
        <begin position="1100"/>
        <end position="1221"/>
    </location>
</feature>
<dbReference type="SUPFAM" id="SSF51445">
    <property type="entry name" value="(Trans)glycosidases"/>
    <property type="match status" value="1"/>
</dbReference>
<dbReference type="Pfam" id="PF00754">
    <property type="entry name" value="F5_F8_type_C"/>
    <property type="match status" value="6"/>
</dbReference>
<evidence type="ECO:0000313" key="15">
    <source>
        <dbReference type="EMBL" id="OBR66296.1"/>
    </source>
</evidence>
<dbReference type="STRING" id="1844972.A7K91_23995"/>